<sequence length="63" mass="6792">MKPFVRSSTASAPPLPLQDQASQPMPRDCAVDRIASTATVTPLWVQPNSPTMSGIRLLANQLM</sequence>
<gene>
    <name evidence="2" type="ORF">ACFPIJ_11320</name>
</gene>
<dbReference type="EMBL" id="JBHSIU010000011">
    <property type="protein sequence ID" value="MFC4998424.1"/>
    <property type="molecule type" value="Genomic_DNA"/>
</dbReference>
<comment type="caution">
    <text evidence="2">The sequence shown here is derived from an EMBL/GenBank/DDBJ whole genome shotgun (WGS) entry which is preliminary data.</text>
</comment>
<accession>A0ABV9VRL0</accession>
<evidence type="ECO:0000256" key="1">
    <source>
        <dbReference type="SAM" id="MobiDB-lite"/>
    </source>
</evidence>
<evidence type="ECO:0000313" key="2">
    <source>
        <dbReference type="EMBL" id="MFC4998424.1"/>
    </source>
</evidence>
<evidence type="ECO:0000313" key="3">
    <source>
        <dbReference type="Proteomes" id="UP001595912"/>
    </source>
</evidence>
<protein>
    <submittedName>
        <fullName evidence="2">Uncharacterized protein</fullName>
    </submittedName>
</protein>
<proteinExistence type="predicted"/>
<feature type="region of interest" description="Disordered" evidence="1">
    <location>
        <begin position="1"/>
        <end position="26"/>
    </location>
</feature>
<keyword evidence="3" id="KW-1185">Reference proteome</keyword>
<reference evidence="3" key="1">
    <citation type="journal article" date="2019" name="Int. J. Syst. Evol. Microbiol.">
        <title>The Global Catalogue of Microorganisms (GCM) 10K type strain sequencing project: providing services to taxonomists for standard genome sequencing and annotation.</title>
        <authorList>
            <consortium name="The Broad Institute Genomics Platform"/>
            <consortium name="The Broad Institute Genome Sequencing Center for Infectious Disease"/>
            <person name="Wu L."/>
            <person name="Ma J."/>
        </authorList>
    </citation>
    <scope>NUCLEOTIDE SEQUENCE [LARGE SCALE GENOMIC DNA]</scope>
    <source>
        <strain evidence="3">CGMCC 4.7152</strain>
    </source>
</reference>
<name>A0ABV9VRL0_9ACTN</name>
<dbReference type="Proteomes" id="UP001595912">
    <property type="component" value="Unassembled WGS sequence"/>
</dbReference>
<organism evidence="2 3">
    <name type="scientific">Dactylosporangium cerinum</name>
    <dbReference type="NCBI Taxonomy" id="1434730"/>
    <lineage>
        <taxon>Bacteria</taxon>
        <taxon>Bacillati</taxon>
        <taxon>Actinomycetota</taxon>
        <taxon>Actinomycetes</taxon>
        <taxon>Micromonosporales</taxon>
        <taxon>Micromonosporaceae</taxon>
        <taxon>Dactylosporangium</taxon>
    </lineage>
</organism>
<feature type="compositionally biased region" description="Polar residues" evidence="1">
    <location>
        <begin position="1"/>
        <end position="11"/>
    </location>
</feature>
<dbReference type="RefSeq" id="WP_380114769.1">
    <property type="nucleotide sequence ID" value="NZ_JBHSIU010000011.1"/>
</dbReference>